<evidence type="ECO:0000313" key="5">
    <source>
        <dbReference type="Proteomes" id="UP000299102"/>
    </source>
</evidence>
<reference evidence="4 5" key="1">
    <citation type="journal article" date="2019" name="Commun. Biol.">
        <title>The bagworm genome reveals a unique fibroin gene that provides high tensile strength.</title>
        <authorList>
            <person name="Kono N."/>
            <person name="Nakamura H."/>
            <person name="Ohtoshi R."/>
            <person name="Tomita M."/>
            <person name="Numata K."/>
            <person name="Arakawa K."/>
        </authorList>
    </citation>
    <scope>NUCLEOTIDE SEQUENCE [LARGE SCALE GENOMIC DNA]</scope>
</reference>
<name>A0A4C1W6J4_EUMVA</name>
<protein>
    <recommendedName>
        <fullName evidence="3">Sushi domain-containing protein</fullName>
    </recommendedName>
</protein>
<evidence type="ECO:0000256" key="1">
    <source>
        <dbReference type="ARBA" id="ARBA00023157"/>
    </source>
</evidence>
<evidence type="ECO:0000313" key="4">
    <source>
        <dbReference type="EMBL" id="GBP45784.1"/>
    </source>
</evidence>
<gene>
    <name evidence="4" type="ORF">EVAR_76089_1</name>
</gene>
<dbReference type="AlphaFoldDB" id="A0A4C1W6J4"/>
<keyword evidence="1" id="KW-1015">Disulfide bond</keyword>
<dbReference type="Pfam" id="PF00084">
    <property type="entry name" value="Sushi"/>
    <property type="match status" value="2"/>
</dbReference>
<evidence type="ECO:0000256" key="2">
    <source>
        <dbReference type="PROSITE-ProRule" id="PRU00302"/>
    </source>
</evidence>
<dbReference type="SMART" id="SM00032">
    <property type="entry name" value="CCP"/>
    <property type="match status" value="2"/>
</dbReference>
<dbReference type="Gene3D" id="2.10.70.10">
    <property type="entry name" value="Complement Module, domain 1"/>
    <property type="match status" value="1"/>
</dbReference>
<keyword evidence="2" id="KW-0768">Sushi</keyword>
<dbReference type="EMBL" id="BGZK01000471">
    <property type="protein sequence ID" value="GBP45784.1"/>
    <property type="molecule type" value="Genomic_DNA"/>
</dbReference>
<keyword evidence="5" id="KW-1185">Reference proteome</keyword>
<sequence>MAAVSRAIHSGRVSCVVLYHSLFTFATDSACVGSFNVSRYNLGSLAQELSCEPPPFPKNGAYALTTAPEGTSFIHPGRIYIRVVCDPEYSYVGAIGVYCQDGVWSNKIARCINDAPSQEVRWKRYICYSYIFPLSRWYAALECALVNATLRSVCMSPLFHPLDILFLHKRPANHWWFAKFCYHNFSFGIKLYVKNENAESGFSEYKQTAEDGDTVYPRCEPPYYLREDLPPVHCRGRTWSYKPKCTAGMTQAV</sequence>
<proteinExistence type="predicted"/>
<organism evidence="4 5">
    <name type="scientific">Eumeta variegata</name>
    <name type="common">Bagworm moth</name>
    <name type="synonym">Eumeta japonica</name>
    <dbReference type="NCBI Taxonomy" id="151549"/>
    <lineage>
        <taxon>Eukaryota</taxon>
        <taxon>Metazoa</taxon>
        <taxon>Ecdysozoa</taxon>
        <taxon>Arthropoda</taxon>
        <taxon>Hexapoda</taxon>
        <taxon>Insecta</taxon>
        <taxon>Pterygota</taxon>
        <taxon>Neoptera</taxon>
        <taxon>Endopterygota</taxon>
        <taxon>Lepidoptera</taxon>
        <taxon>Glossata</taxon>
        <taxon>Ditrysia</taxon>
        <taxon>Tineoidea</taxon>
        <taxon>Psychidae</taxon>
        <taxon>Oiketicinae</taxon>
        <taxon>Eumeta</taxon>
    </lineage>
</organism>
<dbReference type="PROSITE" id="PS50923">
    <property type="entry name" value="SUSHI"/>
    <property type="match status" value="1"/>
</dbReference>
<accession>A0A4C1W6J4</accession>
<dbReference type="SUPFAM" id="SSF57535">
    <property type="entry name" value="Complement control module/SCR domain"/>
    <property type="match status" value="1"/>
</dbReference>
<dbReference type="InterPro" id="IPR035976">
    <property type="entry name" value="Sushi/SCR/CCP_sf"/>
</dbReference>
<evidence type="ECO:0000259" key="3">
    <source>
        <dbReference type="PROSITE" id="PS50923"/>
    </source>
</evidence>
<dbReference type="Proteomes" id="UP000299102">
    <property type="component" value="Unassembled WGS sequence"/>
</dbReference>
<dbReference type="InterPro" id="IPR000436">
    <property type="entry name" value="Sushi_SCR_CCP_dom"/>
</dbReference>
<comment type="caution">
    <text evidence="2">Lacks conserved residue(s) required for the propagation of feature annotation.</text>
</comment>
<dbReference type="CDD" id="cd00033">
    <property type="entry name" value="CCP"/>
    <property type="match status" value="1"/>
</dbReference>
<feature type="domain" description="Sushi" evidence="3">
    <location>
        <begin position="49"/>
        <end position="113"/>
    </location>
</feature>
<comment type="caution">
    <text evidence="4">The sequence shown here is derived from an EMBL/GenBank/DDBJ whole genome shotgun (WGS) entry which is preliminary data.</text>
</comment>